<name>A8R6X0_SALET</name>
<gene>
    <name evidence="1" type="primary">MAK1.213</name>
</gene>
<dbReference type="EMBL" id="AB366440">
    <property type="protein sequence ID" value="BAF93057.1"/>
    <property type="molecule type" value="Genomic_DNA"/>
</dbReference>
<evidence type="ECO:0000313" key="1">
    <source>
        <dbReference type="EMBL" id="BAF93057.1"/>
    </source>
</evidence>
<keyword evidence="1" id="KW-0614">Plasmid</keyword>
<geneLocation type="plasmid" evidence="1">
    <name>pMAK1</name>
</geneLocation>
<accession>A8R6X0</accession>
<protein>
    <submittedName>
        <fullName evidence="1">Uncharacterized protein</fullName>
    </submittedName>
</protein>
<proteinExistence type="predicted"/>
<reference evidence="1" key="1">
    <citation type="submission" date="2007-11" db="EMBL/GenBank/DDBJ databases">
        <title>Salmonella enterica subsp. enterica serovar Choleraesuis str. L-2454 plasmid pMAK1 complete sequence, Salmonella enterica subsp. enterica serovar Dublin str. L-789 plasmid pMAK2 complete sequence, Salmonella enterica subsp. enterica serovar Dublin str. L-2156 plasmid pMAK3 complete sequence.</title>
        <authorList>
            <person name="Akiba M."/>
        </authorList>
    </citation>
    <scope>NUCLEOTIDE SEQUENCE</scope>
    <source>
        <strain evidence="1">L-2454</strain>
        <plasmid evidence="1">pMAK1</plasmid>
    </source>
</reference>
<organism evidence="1">
    <name type="scientific">Salmonella enterica subsp. enterica serovar Choleraesuis</name>
    <dbReference type="NCBI Taxonomy" id="119912"/>
    <lineage>
        <taxon>Bacteria</taxon>
        <taxon>Pseudomonadati</taxon>
        <taxon>Pseudomonadota</taxon>
        <taxon>Gammaproteobacteria</taxon>
        <taxon>Enterobacterales</taxon>
        <taxon>Enterobacteriaceae</taxon>
        <taxon>Salmonella</taxon>
    </lineage>
</organism>
<dbReference type="AlphaFoldDB" id="A8R6X0"/>
<sequence>MQAALGESVEVKIDMGLGDNLLVPIYPAENGKVGTSEFMIQIDELK</sequence>